<dbReference type="SUPFAM" id="SSF55073">
    <property type="entry name" value="Nucleotide cyclase"/>
    <property type="match status" value="1"/>
</dbReference>
<reference evidence="6 7" key="1">
    <citation type="submission" date="2017-07" db="EMBL/GenBank/DDBJ databases">
        <title>Leptospira spp. isolated from tropical soils.</title>
        <authorList>
            <person name="Thibeaux R."/>
            <person name="Iraola G."/>
            <person name="Ferres I."/>
            <person name="Bierque E."/>
            <person name="Girault D."/>
            <person name="Soupe-Gilbert M.-E."/>
            <person name="Picardeau M."/>
            <person name="Goarant C."/>
        </authorList>
    </citation>
    <scope>NUCLEOTIDE SEQUENCE [LARGE SCALE GENOMIC DNA]</scope>
    <source>
        <strain evidence="4 7">FH2-B-C1</strain>
        <strain evidence="5 6">FH2-B-D1</strain>
    </source>
</reference>
<sequence>MRCMDLNQQEEIIRLKGLVELYERISRLSESELLEAEKTLQAQENTAGMARLELIKMNEQLKAIRNIGPDLKTKVISLLHDQESGLAEFKTRIAELASNNPFFYSDFFRIISHLEIQEPEARELWEEIYNHGESMSSSLGRNVNFIVSMLDYIFSKNRIIENPKIVELYSFEEIILNTVIDETSGIYNRRYFNIILNKEINRSSRYQRDFCLLILDVDNFKIINDTYGHGFGDDILRLIAGTLLFSFRQEDICCRIGGEEFAVILPETPKENALVAANRFRNYLLEASMSQYGLAVTVSGGICRFGEDGKDTNELFKNADAALYKAKKSGKDRILIHSREN</sequence>
<comment type="catalytic activity">
    <reaction evidence="2">
        <text>2 GTP = 3',3'-c-di-GMP + 2 diphosphate</text>
        <dbReference type="Rhea" id="RHEA:24898"/>
        <dbReference type="ChEBI" id="CHEBI:33019"/>
        <dbReference type="ChEBI" id="CHEBI:37565"/>
        <dbReference type="ChEBI" id="CHEBI:58805"/>
        <dbReference type="EC" id="2.7.7.65"/>
    </reaction>
</comment>
<dbReference type="InterPro" id="IPR029787">
    <property type="entry name" value="Nucleotide_cyclase"/>
</dbReference>
<comment type="caution">
    <text evidence="4">The sequence shown here is derived from an EMBL/GenBank/DDBJ whole genome shotgun (WGS) entry which is preliminary data.</text>
</comment>
<dbReference type="InterPro" id="IPR043128">
    <property type="entry name" value="Rev_trsase/Diguanyl_cyclase"/>
</dbReference>
<organism evidence="4 7">
    <name type="scientific">Leptospira adleri</name>
    <dbReference type="NCBI Taxonomy" id="2023186"/>
    <lineage>
        <taxon>Bacteria</taxon>
        <taxon>Pseudomonadati</taxon>
        <taxon>Spirochaetota</taxon>
        <taxon>Spirochaetia</taxon>
        <taxon>Leptospirales</taxon>
        <taxon>Leptospiraceae</taxon>
        <taxon>Leptospira</taxon>
    </lineage>
</organism>
<name>A0A2M9YN95_9LEPT</name>
<dbReference type="Proteomes" id="UP000232188">
    <property type="component" value="Unassembled WGS sequence"/>
</dbReference>
<evidence type="ECO:0000256" key="2">
    <source>
        <dbReference type="ARBA" id="ARBA00034247"/>
    </source>
</evidence>
<dbReference type="EMBL" id="NPDU01000015">
    <property type="protein sequence ID" value="PJZ62555.1"/>
    <property type="molecule type" value="Genomic_DNA"/>
</dbReference>
<feature type="domain" description="GGDEF" evidence="3">
    <location>
        <begin position="208"/>
        <end position="339"/>
    </location>
</feature>
<evidence type="ECO:0000313" key="6">
    <source>
        <dbReference type="Proteomes" id="UP000232149"/>
    </source>
</evidence>
<dbReference type="SMART" id="SM00267">
    <property type="entry name" value="GGDEF"/>
    <property type="match status" value="1"/>
</dbReference>
<proteinExistence type="predicted"/>
<evidence type="ECO:0000256" key="1">
    <source>
        <dbReference type="ARBA" id="ARBA00012528"/>
    </source>
</evidence>
<protein>
    <recommendedName>
        <fullName evidence="1">diguanylate cyclase</fullName>
        <ecNumber evidence="1">2.7.7.65</ecNumber>
    </recommendedName>
</protein>
<dbReference type="FunFam" id="3.30.70.270:FF:000001">
    <property type="entry name" value="Diguanylate cyclase domain protein"/>
    <property type="match status" value="1"/>
</dbReference>
<dbReference type="AlphaFoldDB" id="A0A2M9YN95"/>
<dbReference type="CDD" id="cd01949">
    <property type="entry name" value="GGDEF"/>
    <property type="match status" value="1"/>
</dbReference>
<dbReference type="OrthoDB" id="9805474at2"/>
<dbReference type="Gene3D" id="3.30.70.270">
    <property type="match status" value="1"/>
</dbReference>
<dbReference type="InterPro" id="IPR000160">
    <property type="entry name" value="GGDEF_dom"/>
</dbReference>
<gene>
    <name evidence="5" type="ORF">CH376_07620</name>
    <name evidence="4" type="ORF">CH380_12455</name>
</gene>
<evidence type="ECO:0000313" key="4">
    <source>
        <dbReference type="EMBL" id="PJZ52979.1"/>
    </source>
</evidence>
<evidence type="ECO:0000259" key="3">
    <source>
        <dbReference type="PROSITE" id="PS50887"/>
    </source>
</evidence>
<dbReference type="PROSITE" id="PS50887">
    <property type="entry name" value="GGDEF"/>
    <property type="match status" value="1"/>
</dbReference>
<dbReference type="PANTHER" id="PTHR45138:SF9">
    <property type="entry name" value="DIGUANYLATE CYCLASE DGCM-RELATED"/>
    <property type="match status" value="1"/>
</dbReference>
<dbReference type="InterPro" id="IPR050469">
    <property type="entry name" value="Diguanylate_Cyclase"/>
</dbReference>
<dbReference type="Pfam" id="PF00990">
    <property type="entry name" value="GGDEF"/>
    <property type="match status" value="1"/>
</dbReference>
<dbReference type="EC" id="2.7.7.65" evidence="1"/>
<keyword evidence="6" id="KW-1185">Reference proteome</keyword>
<dbReference type="Proteomes" id="UP000232149">
    <property type="component" value="Unassembled WGS sequence"/>
</dbReference>
<dbReference type="EMBL" id="NPDV01000010">
    <property type="protein sequence ID" value="PJZ52979.1"/>
    <property type="molecule type" value="Genomic_DNA"/>
</dbReference>
<dbReference type="PANTHER" id="PTHR45138">
    <property type="entry name" value="REGULATORY COMPONENTS OF SENSORY TRANSDUCTION SYSTEM"/>
    <property type="match status" value="1"/>
</dbReference>
<dbReference type="GO" id="GO:0052621">
    <property type="term" value="F:diguanylate cyclase activity"/>
    <property type="evidence" value="ECO:0007669"/>
    <property type="project" value="UniProtKB-EC"/>
</dbReference>
<dbReference type="NCBIfam" id="TIGR00254">
    <property type="entry name" value="GGDEF"/>
    <property type="match status" value="1"/>
</dbReference>
<evidence type="ECO:0000313" key="5">
    <source>
        <dbReference type="EMBL" id="PJZ62555.1"/>
    </source>
</evidence>
<accession>A0A2M9YN95</accession>
<evidence type="ECO:0000313" key="7">
    <source>
        <dbReference type="Proteomes" id="UP000232188"/>
    </source>
</evidence>